<keyword evidence="3" id="KW-0732">Signal</keyword>
<dbReference type="Gene3D" id="2.160.20.10">
    <property type="entry name" value="Single-stranded right-handed beta-helix, Pectin lyase-like"/>
    <property type="match status" value="1"/>
</dbReference>
<dbReference type="Proteomes" id="UP000316626">
    <property type="component" value="Unassembled WGS sequence"/>
</dbReference>
<dbReference type="InterPro" id="IPR039448">
    <property type="entry name" value="Beta_helix"/>
</dbReference>
<gene>
    <name evidence="5" type="ORF">FG384_03055</name>
</gene>
<dbReference type="SMART" id="SM00710">
    <property type="entry name" value="PbH1"/>
    <property type="match status" value="7"/>
</dbReference>
<dbReference type="InterPro" id="IPR052052">
    <property type="entry name" value="Polysaccharide_Lyase_9"/>
</dbReference>
<proteinExistence type="predicted"/>
<evidence type="ECO:0000256" key="1">
    <source>
        <dbReference type="ARBA" id="ARBA00004613"/>
    </source>
</evidence>
<dbReference type="PANTHER" id="PTHR40088:SF2">
    <property type="entry name" value="SECRETED SUGAR HYDROLASE"/>
    <property type="match status" value="1"/>
</dbReference>
<dbReference type="GO" id="GO:0016837">
    <property type="term" value="F:carbon-oxygen lyase activity, acting on polysaccharides"/>
    <property type="evidence" value="ECO:0007669"/>
    <property type="project" value="TreeGrafter"/>
</dbReference>
<accession>A0A544TUR5</accession>
<dbReference type="InterPro" id="IPR006626">
    <property type="entry name" value="PbH1"/>
</dbReference>
<keyword evidence="2" id="KW-0964">Secreted</keyword>
<dbReference type="GO" id="GO:0005576">
    <property type="term" value="C:extracellular region"/>
    <property type="evidence" value="ECO:0007669"/>
    <property type="project" value="UniProtKB-SubCell"/>
</dbReference>
<sequence>MLELNVKGNLLSYIYIKNVIKAFLFSTFAFLAFSQHTDAANLDKSIFYVSNNGSDSYDGTIDAPWRTIQKAADSLKPGDTVYVRGGTYAEFVSITNSGSKEEGYISFKAFPGEIPVLEGENLTIKSGNRALFHLENTHYIILKGFEIRNLSTDDSKKYPTGILVSEGGSNIQLLNNHVHHIKNMSKKGNAHGILFYGNSSQKMSDIKIENNNIHHLTLGSSESLTLSGNIDGFTISRNSIHHNNNIGIDVAGFYDACETNCLDQVRNGTISYNKVYDNSSGKNPVYRGSHSAAGIYADGSTNIEIKNNFIYNNDFGIELASENYGKQTSYISAKNNVVYNNNGAGIIIGGASVSNGGAYKNVVTNNILSFNDQLKEGYGEITVQWNASENQFINNVIYSKNKKNIIQQNDPNENSNLFINNSIYAFEKQPSLTKRITTKIKNIFNEKDDD</sequence>
<dbReference type="PANTHER" id="PTHR40088">
    <property type="entry name" value="PECTATE LYASE (EUROFUNG)"/>
    <property type="match status" value="1"/>
</dbReference>
<dbReference type="AlphaFoldDB" id="A0A544TUR5"/>
<organism evidence="5 6">
    <name type="scientific">Psychrobacillus vulpis</name>
    <dbReference type="NCBI Taxonomy" id="2325572"/>
    <lineage>
        <taxon>Bacteria</taxon>
        <taxon>Bacillati</taxon>
        <taxon>Bacillota</taxon>
        <taxon>Bacilli</taxon>
        <taxon>Bacillales</taxon>
        <taxon>Bacillaceae</taxon>
        <taxon>Psychrobacillus</taxon>
    </lineage>
</organism>
<evidence type="ECO:0000256" key="3">
    <source>
        <dbReference type="ARBA" id="ARBA00022729"/>
    </source>
</evidence>
<comment type="subcellular location">
    <subcellularLocation>
        <location evidence="1">Secreted</location>
    </subcellularLocation>
</comment>
<dbReference type="InterPro" id="IPR011050">
    <property type="entry name" value="Pectin_lyase_fold/virulence"/>
</dbReference>
<name>A0A544TUR5_9BACI</name>
<dbReference type="EMBL" id="VDGI01000002">
    <property type="protein sequence ID" value="TQR21201.1"/>
    <property type="molecule type" value="Genomic_DNA"/>
</dbReference>
<evidence type="ECO:0000313" key="6">
    <source>
        <dbReference type="Proteomes" id="UP000316626"/>
    </source>
</evidence>
<comment type="caution">
    <text evidence="5">The sequence shown here is derived from an EMBL/GenBank/DDBJ whole genome shotgun (WGS) entry which is preliminary data.</text>
</comment>
<evidence type="ECO:0000256" key="2">
    <source>
        <dbReference type="ARBA" id="ARBA00022525"/>
    </source>
</evidence>
<feature type="domain" description="Right handed beta helix" evidence="4">
    <location>
        <begin position="161"/>
        <end position="352"/>
    </location>
</feature>
<dbReference type="OrthoDB" id="9795486at2"/>
<protein>
    <recommendedName>
        <fullName evidence="4">Right handed beta helix domain-containing protein</fullName>
    </recommendedName>
</protein>
<reference evidence="5 6" key="1">
    <citation type="submission" date="2019-06" db="EMBL/GenBank/DDBJ databases">
        <title>Psychrobacillus vulpis sp. nov., a new species isolated from feces of a red fox that inhabits in The Tablas de Daimiel Natural Park, Albacete, Spain.</title>
        <authorList>
            <person name="Rodriguez M."/>
            <person name="Reina J.C."/>
            <person name="Bejar V."/>
            <person name="Llamas I."/>
        </authorList>
    </citation>
    <scope>NUCLEOTIDE SEQUENCE [LARGE SCALE GENOMIC DNA]</scope>
    <source>
        <strain evidence="5 6">Z8</strain>
    </source>
</reference>
<dbReference type="Pfam" id="PF13229">
    <property type="entry name" value="Beta_helix"/>
    <property type="match status" value="1"/>
</dbReference>
<evidence type="ECO:0000259" key="4">
    <source>
        <dbReference type="Pfam" id="PF13229"/>
    </source>
</evidence>
<dbReference type="SUPFAM" id="SSF51126">
    <property type="entry name" value="Pectin lyase-like"/>
    <property type="match status" value="1"/>
</dbReference>
<evidence type="ECO:0000313" key="5">
    <source>
        <dbReference type="EMBL" id="TQR21201.1"/>
    </source>
</evidence>
<keyword evidence="6" id="KW-1185">Reference proteome</keyword>
<dbReference type="InterPro" id="IPR012334">
    <property type="entry name" value="Pectin_lyas_fold"/>
</dbReference>